<evidence type="ECO:0000259" key="1">
    <source>
        <dbReference type="Pfam" id="PF04536"/>
    </source>
</evidence>
<dbReference type="InterPro" id="IPR007621">
    <property type="entry name" value="TPM_dom"/>
</dbReference>
<name>A0ABY4FCN4_9BACT</name>
<dbReference type="Pfam" id="PF04536">
    <property type="entry name" value="TPM_phosphatase"/>
    <property type="match status" value="1"/>
</dbReference>
<accession>A0ABY4FCN4</accession>
<dbReference type="Proteomes" id="UP000831785">
    <property type="component" value="Chromosome"/>
</dbReference>
<dbReference type="PANTHER" id="PTHR30373:SF8">
    <property type="entry name" value="BLL7265 PROTEIN"/>
    <property type="match status" value="1"/>
</dbReference>
<proteinExistence type="predicted"/>
<reference evidence="2 3" key="1">
    <citation type="submission" date="2022-04" db="EMBL/GenBank/DDBJ databases">
        <title>Hymenobacter sp. isolated from the air.</title>
        <authorList>
            <person name="Won M."/>
            <person name="Lee C.-M."/>
            <person name="Woen H.-Y."/>
            <person name="Kwon S.-W."/>
        </authorList>
    </citation>
    <scope>NUCLEOTIDE SEQUENCE [LARGE SCALE GENOMIC DNA]</scope>
    <source>
        <strain evidence="3">5116 S-27</strain>
    </source>
</reference>
<keyword evidence="3" id="KW-1185">Reference proteome</keyword>
<dbReference type="PANTHER" id="PTHR30373">
    <property type="entry name" value="UPF0603 PROTEIN YGCG"/>
    <property type="match status" value="1"/>
</dbReference>
<protein>
    <submittedName>
        <fullName evidence="2">TPM domain-containing protein</fullName>
    </submittedName>
</protein>
<dbReference type="RefSeq" id="WP_244721255.1">
    <property type="nucleotide sequence ID" value="NZ_CP095049.1"/>
</dbReference>
<gene>
    <name evidence="2" type="ORF">MUN80_06555</name>
</gene>
<sequence length="159" mass="17795">MNHQKPHTMTNPITPEQEAALVAAIRQAEITTSGEIRVHLEDTCPTPEPLDRAAQVFAELGMHKTAQRNGVLFYLAWQTRQFAVIGDSGINAAVSDDFWETTKETVLDHFRAGKYVVGLERGVRMVGEQLKRYFPYNAKTDKNELDDSISYGDPAPPHV</sequence>
<dbReference type="EMBL" id="CP095049">
    <property type="protein sequence ID" value="UOQ54415.1"/>
    <property type="molecule type" value="Genomic_DNA"/>
</dbReference>
<dbReference type="Gene3D" id="3.10.310.50">
    <property type="match status" value="1"/>
</dbReference>
<feature type="domain" description="TPM" evidence="1">
    <location>
        <begin position="12"/>
        <end position="128"/>
    </location>
</feature>
<organism evidence="2 3">
    <name type="scientific">Hymenobacter cellulosivorans</name>
    <dbReference type="NCBI Taxonomy" id="2932249"/>
    <lineage>
        <taxon>Bacteria</taxon>
        <taxon>Pseudomonadati</taxon>
        <taxon>Bacteroidota</taxon>
        <taxon>Cytophagia</taxon>
        <taxon>Cytophagales</taxon>
        <taxon>Hymenobacteraceae</taxon>
        <taxon>Hymenobacter</taxon>
    </lineage>
</organism>
<evidence type="ECO:0000313" key="2">
    <source>
        <dbReference type="EMBL" id="UOQ54415.1"/>
    </source>
</evidence>
<evidence type="ECO:0000313" key="3">
    <source>
        <dbReference type="Proteomes" id="UP000831785"/>
    </source>
</evidence>